<comment type="similarity">
    <text evidence="4">Belongs to the fabD family.</text>
</comment>
<dbReference type="InterPro" id="IPR001227">
    <property type="entry name" value="Ac_transferase_dom_sf"/>
</dbReference>
<dbReference type="Pfam" id="PF00698">
    <property type="entry name" value="Acyl_transf_1"/>
    <property type="match status" value="1"/>
</dbReference>
<dbReference type="GO" id="GO:0005829">
    <property type="term" value="C:cytosol"/>
    <property type="evidence" value="ECO:0007669"/>
    <property type="project" value="TreeGrafter"/>
</dbReference>
<proteinExistence type="inferred from homology"/>
<dbReference type="InterPro" id="IPR024925">
    <property type="entry name" value="Malonyl_CoA-ACP_transAc"/>
</dbReference>
<dbReference type="PIRSF" id="PIRSF000446">
    <property type="entry name" value="Mct"/>
    <property type="match status" value="1"/>
</dbReference>
<evidence type="ECO:0000256" key="5">
    <source>
        <dbReference type="PIRSR" id="PIRSR000446-1"/>
    </source>
</evidence>
<feature type="domain" description="Malonyl-CoA:ACP transacylase (MAT)" evidence="6">
    <location>
        <begin position="7"/>
        <end position="306"/>
    </location>
</feature>
<dbReference type="InterPro" id="IPR014043">
    <property type="entry name" value="Acyl_transferase_dom"/>
</dbReference>
<dbReference type="InterPro" id="IPR050858">
    <property type="entry name" value="Mal-CoA-ACP_Trans/PKS_FabD"/>
</dbReference>
<dbReference type="InterPro" id="IPR016036">
    <property type="entry name" value="Malonyl_transacylase_ACP-bd"/>
</dbReference>
<dbReference type="GO" id="GO:0006633">
    <property type="term" value="P:fatty acid biosynthetic process"/>
    <property type="evidence" value="ECO:0007669"/>
    <property type="project" value="TreeGrafter"/>
</dbReference>
<dbReference type="OrthoDB" id="9805460at2"/>
<feature type="active site" evidence="5">
    <location>
        <position position="91"/>
    </location>
</feature>
<name>A0A0V8JED7_9BACL</name>
<evidence type="ECO:0000256" key="1">
    <source>
        <dbReference type="ARBA" id="ARBA00022679"/>
    </source>
</evidence>
<dbReference type="Proteomes" id="UP000054099">
    <property type="component" value="Unassembled WGS sequence"/>
</dbReference>
<dbReference type="PANTHER" id="PTHR42681:SF1">
    <property type="entry name" value="MALONYL-COA-ACYL CARRIER PROTEIN TRANSACYLASE, MITOCHONDRIAL"/>
    <property type="match status" value="1"/>
</dbReference>
<evidence type="ECO:0000256" key="3">
    <source>
        <dbReference type="ARBA" id="ARBA00048462"/>
    </source>
</evidence>
<keyword evidence="1 4" id="KW-0808">Transferase</keyword>
<dbReference type="PANTHER" id="PTHR42681">
    <property type="entry name" value="MALONYL-COA-ACYL CARRIER PROTEIN TRANSACYLASE, MITOCHONDRIAL"/>
    <property type="match status" value="1"/>
</dbReference>
<evidence type="ECO:0000256" key="4">
    <source>
        <dbReference type="PIRNR" id="PIRNR000446"/>
    </source>
</evidence>
<dbReference type="InterPro" id="IPR016035">
    <property type="entry name" value="Acyl_Trfase/lysoPLipase"/>
</dbReference>
<dbReference type="Gene3D" id="3.30.70.250">
    <property type="entry name" value="Malonyl-CoA ACP transacylase, ACP-binding"/>
    <property type="match status" value="1"/>
</dbReference>
<keyword evidence="8" id="KW-1185">Reference proteome</keyword>
<accession>A0A0V8JED7</accession>
<organism evidence="7 8">
    <name type="scientific">Fictibacillus enclensis</name>
    <dbReference type="NCBI Taxonomy" id="1017270"/>
    <lineage>
        <taxon>Bacteria</taxon>
        <taxon>Bacillati</taxon>
        <taxon>Bacillota</taxon>
        <taxon>Bacilli</taxon>
        <taxon>Bacillales</taxon>
        <taxon>Fictibacillaceae</taxon>
        <taxon>Fictibacillus</taxon>
    </lineage>
</organism>
<dbReference type="AlphaFoldDB" id="A0A0V8JED7"/>
<evidence type="ECO:0000259" key="6">
    <source>
        <dbReference type="SMART" id="SM00827"/>
    </source>
</evidence>
<feature type="active site" evidence="5">
    <location>
        <position position="200"/>
    </location>
</feature>
<comment type="caution">
    <text evidence="7">The sequence shown here is derived from an EMBL/GenBank/DDBJ whole genome shotgun (WGS) entry which is preliminary data.</text>
</comment>
<sequence>MSKIAFLFPGQGSQSVGMAQELAQNFEEARTIFESADNRLGFSLSSVIFEGPEEDLKRTENTQPALLTASTAVLAVLKKQGIQADYTAGHSLGEYSALVAAGSLSFEDAVYAVRQRGLFMEEAVPAGVGAMSAVLGMKQADLEDITQKVSQNGHAVQVANLNCPGQIVISGTAQGVADAASLAKENGAKVIPLQVSGPFHSSLMEPAAQKMEKVLDTIEIRNAEVPVIANVSAKPVEEASVIKENLVKQIYSPVRWEETVNELMALGVDTFIEIGPGKVLSGLVKKVNRRATTIAISDEASMNAAIEKLKGE</sequence>
<dbReference type="RefSeq" id="WP_061969371.1">
    <property type="nucleotide sequence ID" value="NZ_FMAV01000001.1"/>
</dbReference>
<reference evidence="7 8" key="1">
    <citation type="journal article" date="2014" name="Antonie Van Leeuwenhoek">
        <title>Fictibacillus enclensis sp. nov., isolated from marine sediment.</title>
        <authorList>
            <person name="Dastager S.G."/>
            <person name="Mawlankar R."/>
            <person name="Srinivasan K."/>
            <person name="Tang S.K."/>
            <person name="Lee J.C."/>
            <person name="Ramana V.V."/>
            <person name="Shouche Y.S."/>
        </authorList>
    </citation>
    <scope>NUCLEOTIDE SEQUENCE [LARGE SCALE GENOMIC DNA]</scope>
    <source>
        <strain evidence="7 8">NIO-1003</strain>
    </source>
</reference>
<evidence type="ECO:0000256" key="2">
    <source>
        <dbReference type="ARBA" id="ARBA00023315"/>
    </source>
</evidence>
<comment type="catalytic activity">
    <reaction evidence="3 4">
        <text>holo-[ACP] + malonyl-CoA = malonyl-[ACP] + CoA</text>
        <dbReference type="Rhea" id="RHEA:41792"/>
        <dbReference type="Rhea" id="RHEA-COMP:9623"/>
        <dbReference type="Rhea" id="RHEA-COMP:9685"/>
        <dbReference type="ChEBI" id="CHEBI:57287"/>
        <dbReference type="ChEBI" id="CHEBI:57384"/>
        <dbReference type="ChEBI" id="CHEBI:64479"/>
        <dbReference type="ChEBI" id="CHEBI:78449"/>
        <dbReference type="EC" id="2.3.1.39"/>
    </reaction>
</comment>
<dbReference type="Gene3D" id="3.40.366.10">
    <property type="entry name" value="Malonyl-Coenzyme A Acyl Carrier Protein, domain 2"/>
    <property type="match status" value="1"/>
</dbReference>
<dbReference type="EC" id="2.3.1.39" evidence="4"/>
<dbReference type="FunFam" id="3.30.70.250:FF:000001">
    <property type="entry name" value="Malonyl CoA-acyl carrier protein transacylase"/>
    <property type="match status" value="1"/>
</dbReference>
<dbReference type="SUPFAM" id="SSF52151">
    <property type="entry name" value="FabD/lysophospholipase-like"/>
    <property type="match status" value="1"/>
</dbReference>
<dbReference type="SUPFAM" id="SSF55048">
    <property type="entry name" value="Probable ACP-binding domain of malonyl-CoA ACP transacylase"/>
    <property type="match status" value="1"/>
</dbReference>
<dbReference type="NCBIfam" id="TIGR00128">
    <property type="entry name" value="fabD"/>
    <property type="match status" value="1"/>
</dbReference>
<evidence type="ECO:0000313" key="7">
    <source>
        <dbReference type="EMBL" id="KSU85040.1"/>
    </source>
</evidence>
<dbReference type="InterPro" id="IPR004410">
    <property type="entry name" value="Malonyl_CoA-ACP_transAc_FabD"/>
</dbReference>
<dbReference type="EMBL" id="LNQN01000001">
    <property type="protein sequence ID" value="KSU85040.1"/>
    <property type="molecule type" value="Genomic_DNA"/>
</dbReference>
<gene>
    <name evidence="7" type="ORF">AS030_05820</name>
</gene>
<protein>
    <recommendedName>
        <fullName evidence="4">Malonyl CoA-acyl carrier protein transacylase</fullName>
        <ecNumber evidence="4">2.3.1.39</ecNumber>
    </recommendedName>
</protein>
<dbReference type="SMART" id="SM00827">
    <property type="entry name" value="PKS_AT"/>
    <property type="match status" value="1"/>
</dbReference>
<keyword evidence="2 4" id="KW-0012">Acyltransferase</keyword>
<evidence type="ECO:0000313" key="8">
    <source>
        <dbReference type="Proteomes" id="UP000054099"/>
    </source>
</evidence>
<dbReference type="GO" id="GO:0004314">
    <property type="term" value="F:[acyl-carrier-protein] S-malonyltransferase activity"/>
    <property type="evidence" value="ECO:0007669"/>
    <property type="project" value="UniProtKB-EC"/>
</dbReference>